<evidence type="ECO:0000313" key="2">
    <source>
        <dbReference type="EMBL" id="TEB32502.1"/>
    </source>
</evidence>
<accession>A0A4Y7TG22</accession>
<dbReference type="Proteomes" id="UP000298030">
    <property type="component" value="Unassembled WGS sequence"/>
</dbReference>
<protein>
    <submittedName>
        <fullName evidence="2">Uncharacterized protein</fullName>
    </submittedName>
</protein>
<evidence type="ECO:0000256" key="1">
    <source>
        <dbReference type="SAM" id="MobiDB-lite"/>
    </source>
</evidence>
<evidence type="ECO:0000313" key="3">
    <source>
        <dbReference type="Proteomes" id="UP000298030"/>
    </source>
</evidence>
<comment type="caution">
    <text evidence="2">The sequence shown here is derived from an EMBL/GenBank/DDBJ whole genome shotgun (WGS) entry which is preliminary data.</text>
</comment>
<feature type="region of interest" description="Disordered" evidence="1">
    <location>
        <begin position="35"/>
        <end position="56"/>
    </location>
</feature>
<sequence length="254" mass="29333">MFSFRAGALALLKCCQRHVFPGRSELSARVGRVLDGQERSHEESGEEDNKNDCEVDRNDFWHRQDGKLKTKERDDDGASRYQEDDDKSFDLAVLFPLLPEDEEANELPSPALGPMEHCVLSLCYYAMCRQSARAAEQFLDDLHSFFEPGSGEGDRDREARQQAFREQNLIAHHNYASARDKYYQSVRRLWDLTEVLQDRNQGDYIRFIWSHIIVCIVAVNQFTKGPLREDPLRYRQLDITATLLPSMGDSPERA</sequence>
<reference evidence="2 3" key="1">
    <citation type="journal article" date="2019" name="Nat. Ecol. Evol.">
        <title>Megaphylogeny resolves global patterns of mushroom evolution.</title>
        <authorList>
            <person name="Varga T."/>
            <person name="Krizsan K."/>
            <person name="Foldi C."/>
            <person name="Dima B."/>
            <person name="Sanchez-Garcia M."/>
            <person name="Sanchez-Ramirez S."/>
            <person name="Szollosi G.J."/>
            <person name="Szarkandi J.G."/>
            <person name="Papp V."/>
            <person name="Albert L."/>
            <person name="Andreopoulos W."/>
            <person name="Angelini C."/>
            <person name="Antonin V."/>
            <person name="Barry K.W."/>
            <person name="Bougher N.L."/>
            <person name="Buchanan P."/>
            <person name="Buyck B."/>
            <person name="Bense V."/>
            <person name="Catcheside P."/>
            <person name="Chovatia M."/>
            <person name="Cooper J."/>
            <person name="Damon W."/>
            <person name="Desjardin D."/>
            <person name="Finy P."/>
            <person name="Geml J."/>
            <person name="Haridas S."/>
            <person name="Hughes K."/>
            <person name="Justo A."/>
            <person name="Karasinski D."/>
            <person name="Kautmanova I."/>
            <person name="Kiss B."/>
            <person name="Kocsube S."/>
            <person name="Kotiranta H."/>
            <person name="LaButti K.M."/>
            <person name="Lechner B.E."/>
            <person name="Liimatainen K."/>
            <person name="Lipzen A."/>
            <person name="Lukacs Z."/>
            <person name="Mihaltcheva S."/>
            <person name="Morgado L.N."/>
            <person name="Niskanen T."/>
            <person name="Noordeloos M.E."/>
            <person name="Ohm R.A."/>
            <person name="Ortiz-Santana B."/>
            <person name="Ovrebo C."/>
            <person name="Racz N."/>
            <person name="Riley R."/>
            <person name="Savchenko A."/>
            <person name="Shiryaev A."/>
            <person name="Soop K."/>
            <person name="Spirin V."/>
            <person name="Szebenyi C."/>
            <person name="Tomsovsky M."/>
            <person name="Tulloss R.E."/>
            <person name="Uehling J."/>
            <person name="Grigoriev I.V."/>
            <person name="Vagvolgyi C."/>
            <person name="Papp T."/>
            <person name="Martin F.M."/>
            <person name="Miettinen O."/>
            <person name="Hibbett D.S."/>
            <person name="Nagy L.G."/>
        </authorList>
    </citation>
    <scope>NUCLEOTIDE SEQUENCE [LARGE SCALE GENOMIC DNA]</scope>
    <source>
        <strain evidence="2 3">FP101781</strain>
    </source>
</reference>
<dbReference type="AlphaFoldDB" id="A0A4Y7TG22"/>
<gene>
    <name evidence="2" type="ORF">FA13DRAFT_1709044</name>
</gene>
<organism evidence="2 3">
    <name type="scientific">Coprinellus micaceus</name>
    <name type="common">Glistening ink-cap mushroom</name>
    <name type="synonym">Coprinus micaceus</name>
    <dbReference type="NCBI Taxonomy" id="71717"/>
    <lineage>
        <taxon>Eukaryota</taxon>
        <taxon>Fungi</taxon>
        <taxon>Dikarya</taxon>
        <taxon>Basidiomycota</taxon>
        <taxon>Agaricomycotina</taxon>
        <taxon>Agaricomycetes</taxon>
        <taxon>Agaricomycetidae</taxon>
        <taxon>Agaricales</taxon>
        <taxon>Agaricineae</taxon>
        <taxon>Psathyrellaceae</taxon>
        <taxon>Coprinellus</taxon>
    </lineage>
</organism>
<proteinExistence type="predicted"/>
<dbReference type="EMBL" id="QPFP01000015">
    <property type="protein sequence ID" value="TEB32502.1"/>
    <property type="molecule type" value="Genomic_DNA"/>
</dbReference>
<keyword evidence="3" id="KW-1185">Reference proteome</keyword>
<name>A0A4Y7TG22_COPMI</name>